<evidence type="ECO:0000313" key="3">
    <source>
        <dbReference type="EMBL" id="TFB03064.1"/>
    </source>
</evidence>
<keyword evidence="4" id="KW-1185">Reference proteome</keyword>
<feature type="transmembrane region" description="Helical" evidence="2">
    <location>
        <begin position="25"/>
        <end position="48"/>
    </location>
</feature>
<dbReference type="EMBL" id="PPTA01000006">
    <property type="protein sequence ID" value="TFB03064.1"/>
    <property type="molecule type" value="Genomic_DNA"/>
</dbReference>
<feature type="region of interest" description="Disordered" evidence="1">
    <location>
        <begin position="470"/>
        <end position="493"/>
    </location>
</feature>
<sequence length="713" mass="80583">MNSTSGGSSNNNGNGNGNGNGNSDFIVAAVALVVSVVALLATFMQVLLQYYASAQGYSQCNEKVMGDWALTKTRRFRFDELRFEVQFDVPVIFVSPPKNKNGPVADAPIYYLDGTEKSQQDTHSTATLDERKEYREKSTKEKIHTSDNEKAAWYVLLFAAQRMEAESREWQKEEYKAFGPPDLHGIPAEPPTLADHHTLAVAVQRKRKSWDTMPITVTKPYATTTMCHLIEMMAAVGVYWKEFDRKRDRYWGEGNGFMILGERISDPGLMFSFQVNGQCSFKRNRVIPVDEIKELCFGHVPTIYREKEDKRRLKAPVEEQQNLSTLVMGSLREISGTLTSIGCNNVTTRLCLEGGTRMSHLFPISFEILGMLSRILHIENSSFTFLPNPTPDTWDRRSVSLPKLLDAFYVKTQPGAMGSGQDSPVIARYRHHIERITKHLDDEKSLERWLLLRSLHSALDDADDVLTARTKSERQSNHDAGDALEKPHDAASSVEKHMRRREMVQDVVRHHIQDLVRLLNQQEDQGLDNLSLRQDMSPSSPSRPRPPLRRFEDMDAAGPDDRQDILMDVYFDAIRPHVVSTAQTSAFRRNSLVGVPPELGRTLAGSIRSNTSLVPPHVTSESVTKGAEHSTKEVTIDHHEGQLQLFIPVQKNADSEETHSGVLLADLDVTHNDVWCTLVFRMVCWLMLHNFDKKDVQLPKSELLGSRMPVYIS</sequence>
<gene>
    <name evidence="3" type="ORF">CCMA1212_005510</name>
</gene>
<feature type="compositionally biased region" description="Basic and acidic residues" evidence="1">
    <location>
        <begin position="470"/>
        <end position="489"/>
    </location>
</feature>
<keyword evidence="2" id="KW-0812">Transmembrane</keyword>
<dbReference type="GeneID" id="300577217"/>
<evidence type="ECO:0000256" key="2">
    <source>
        <dbReference type="SAM" id="Phobius"/>
    </source>
</evidence>
<feature type="region of interest" description="Disordered" evidence="1">
    <location>
        <begin position="529"/>
        <end position="558"/>
    </location>
</feature>
<comment type="caution">
    <text evidence="3">The sequence shown here is derived from an EMBL/GenBank/DDBJ whole genome shotgun (WGS) entry which is preliminary data.</text>
</comment>
<keyword evidence="2" id="KW-1133">Transmembrane helix</keyword>
<accession>A0ABY2H551</accession>
<feature type="region of interest" description="Disordered" evidence="1">
    <location>
        <begin position="116"/>
        <end position="142"/>
    </location>
</feature>
<proteinExistence type="predicted"/>
<name>A0ABY2H551_9HYPO</name>
<feature type="compositionally biased region" description="Basic and acidic residues" evidence="1">
    <location>
        <begin position="128"/>
        <end position="142"/>
    </location>
</feature>
<protein>
    <recommendedName>
        <fullName evidence="5">Modin</fullName>
    </recommendedName>
</protein>
<organism evidence="3 4">
    <name type="scientific">Trichoderma ghanense</name>
    <dbReference type="NCBI Taxonomy" id="65468"/>
    <lineage>
        <taxon>Eukaryota</taxon>
        <taxon>Fungi</taxon>
        <taxon>Dikarya</taxon>
        <taxon>Ascomycota</taxon>
        <taxon>Pezizomycotina</taxon>
        <taxon>Sordariomycetes</taxon>
        <taxon>Hypocreomycetidae</taxon>
        <taxon>Hypocreales</taxon>
        <taxon>Hypocreaceae</taxon>
        <taxon>Trichoderma</taxon>
    </lineage>
</organism>
<feature type="compositionally biased region" description="Basic and acidic residues" evidence="1">
    <location>
        <begin position="549"/>
        <end position="558"/>
    </location>
</feature>
<evidence type="ECO:0000256" key="1">
    <source>
        <dbReference type="SAM" id="MobiDB-lite"/>
    </source>
</evidence>
<dbReference type="Proteomes" id="UP001642720">
    <property type="component" value="Unassembled WGS sequence"/>
</dbReference>
<reference evidence="3 4" key="1">
    <citation type="submission" date="2018-01" db="EMBL/GenBank/DDBJ databases">
        <title>Genome characterization of the sugarcane-associated fungus Trichoderma ghanense CCMA-1212 and their application in lignocelulose bioconversion.</title>
        <authorList>
            <person name="Steindorff A.S."/>
            <person name="Mendes T.D."/>
            <person name="Vilela E.S.D."/>
            <person name="Rodrigues D.S."/>
            <person name="Formighieri E.F."/>
            <person name="Melo I.S."/>
            <person name="Favaro L.C.L."/>
        </authorList>
    </citation>
    <scope>NUCLEOTIDE SEQUENCE [LARGE SCALE GENOMIC DNA]</scope>
    <source>
        <strain evidence="3 4">CCMA-1212</strain>
    </source>
</reference>
<evidence type="ECO:0008006" key="5">
    <source>
        <dbReference type="Google" id="ProtNLM"/>
    </source>
</evidence>
<keyword evidence="2" id="KW-0472">Membrane</keyword>
<dbReference type="RefSeq" id="XP_073559265.1">
    <property type="nucleotide sequence ID" value="XM_073702767.1"/>
</dbReference>
<evidence type="ECO:0000313" key="4">
    <source>
        <dbReference type="Proteomes" id="UP001642720"/>
    </source>
</evidence>